<feature type="chain" id="PRO_5035843724" description="Papain family cysteine protease" evidence="2">
    <location>
        <begin position="23"/>
        <end position="311"/>
    </location>
</feature>
<accession>A0A8S1NNT7</accession>
<dbReference type="PANTHER" id="PTHR12411">
    <property type="entry name" value="CYSTEINE PROTEASE FAMILY C1-RELATED"/>
    <property type="match status" value="1"/>
</dbReference>
<feature type="signal peptide" evidence="2">
    <location>
        <begin position="1"/>
        <end position="22"/>
    </location>
</feature>
<evidence type="ECO:0000313" key="5">
    <source>
        <dbReference type="EMBL" id="CAD8093912.1"/>
    </source>
</evidence>
<dbReference type="Pfam" id="PF00112">
    <property type="entry name" value="Peptidase_C1"/>
    <property type="match status" value="1"/>
</dbReference>
<evidence type="ECO:0000259" key="4">
    <source>
        <dbReference type="SMART" id="SM00848"/>
    </source>
</evidence>
<evidence type="ECO:0000313" key="6">
    <source>
        <dbReference type="Proteomes" id="UP000692954"/>
    </source>
</evidence>
<dbReference type="GO" id="GO:0006508">
    <property type="term" value="P:proteolysis"/>
    <property type="evidence" value="ECO:0007669"/>
    <property type="project" value="InterPro"/>
</dbReference>
<proteinExistence type="predicted"/>
<dbReference type="SMART" id="SM00645">
    <property type="entry name" value="Pept_C1"/>
    <property type="match status" value="1"/>
</dbReference>
<reference evidence="5" key="1">
    <citation type="submission" date="2021-01" db="EMBL/GenBank/DDBJ databases">
        <authorList>
            <consortium name="Genoscope - CEA"/>
            <person name="William W."/>
        </authorList>
    </citation>
    <scope>NUCLEOTIDE SEQUENCE</scope>
</reference>
<name>A0A8S1NNT7_9CILI</name>
<dbReference type="Proteomes" id="UP000692954">
    <property type="component" value="Unassembled WGS sequence"/>
</dbReference>
<keyword evidence="1" id="KW-0865">Zymogen</keyword>
<feature type="domain" description="Cathepsin propeptide inhibitor" evidence="4">
    <location>
        <begin position="32"/>
        <end position="88"/>
    </location>
</feature>
<comment type="caution">
    <text evidence="5">The sequence shown here is derived from an EMBL/GenBank/DDBJ whole genome shotgun (WGS) entry which is preliminary data.</text>
</comment>
<dbReference type="InterPro" id="IPR013128">
    <property type="entry name" value="Peptidase_C1A"/>
</dbReference>
<feature type="domain" description="Peptidase C1A papain C-terminal" evidence="3">
    <location>
        <begin position="114"/>
        <end position="310"/>
    </location>
</feature>
<dbReference type="SMART" id="SM00848">
    <property type="entry name" value="Inhibitor_I29"/>
    <property type="match status" value="1"/>
</dbReference>
<sequence length="311" mass="35045">MAFKSYIILGTALLLSSILLQGQIDEPISSEHHLWMLKHHKQYYSALEQEYRRKVFEQNVKYIDEINQKQNDFVLEINEFADLTSEEFSIQYLQFDHQITDPQAAQQFKDDSNLNQAIDWSQYAGSARNQGQCASYIFFTLDLLDANNKIVNNIYSPLSQQDLIDCTQQYGNKGCQGGFVSSSLNYVKEKGLAYEKDYPTTSTSGVCKNVQRTFRISDYITVKNCDDLIKVLANSTVAVSVDATSWQFYRSGILTQCGTSLNHGALLVGITNDGVWKLKNTWGSSWGESGFIRLGAGNTCGVCMNGQQQVF</sequence>
<gene>
    <name evidence="5" type="ORF">PSON_ATCC_30995.1.T0610226</name>
</gene>
<keyword evidence="6" id="KW-1185">Reference proteome</keyword>
<evidence type="ECO:0000259" key="3">
    <source>
        <dbReference type="SMART" id="SM00645"/>
    </source>
</evidence>
<evidence type="ECO:0008006" key="7">
    <source>
        <dbReference type="Google" id="ProtNLM"/>
    </source>
</evidence>
<dbReference type="GO" id="GO:0008234">
    <property type="term" value="F:cysteine-type peptidase activity"/>
    <property type="evidence" value="ECO:0007669"/>
    <property type="project" value="InterPro"/>
</dbReference>
<dbReference type="InterPro" id="IPR039417">
    <property type="entry name" value="Peptidase_C1A_papain-like"/>
</dbReference>
<keyword evidence="2" id="KW-0732">Signal</keyword>
<evidence type="ECO:0000256" key="1">
    <source>
        <dbReference type="ARBA" id="ARBA00023145"/>
    </source>
</evidence>
<dbReference type="CDD" id="cd02248">
    <property type="entry name" value="Peptidase_C1A"/>
    <property type="match status" value="1"/>
</dbReference>
<dbReference type="Pfam" id="PF08246">
    <property type="entry name" value="Inhibitor_I29"/>
    <property type="match status" value="1"/>
</dbReference>
<dbReference type="InterPro" id="IPR000668">
    <property type="entry name" value="Peptidase_C1A_C"/>
</dbReference>
<evidence type="ECO:0000256" key="2">
    <source>
        <dbReference type="SAM" id="SignalP"/>
    </source>
</evidence>
<organism evidence="5 6">
    <name type="scientific">Paramecium sonneborni</name>
    <dbReference type="NCBI Taxonomy" id="65129"/>
    <lineage>
        <taxon>Eukaryota</taxon>
        <taxon>Sar</taxon>
        <taxon>Alveolata</taxon>
        <taxon>Ciliophora</taxon>
        <taxon>Intramacronucleata</taxon>
        <taxon>Oligohymenophorea</taxon>
        <taxon>Peniculida</taxon>
        <taxon>Parameciidae</taxon>
        <taxon>Paramecium</taxon>
    </lineage>
</organism>
<dbReference type="OrthoDB" id="190265at2759"/>
<dbReference type="InterPro" id="IPR013201">
    <property type="entry name" value="Prot_inhib_I29"/>
</dbReference>
<dbReference type="EMBL" id="CAJJDN010000061">
    <property type="protein sequence ID" value="CAD8093912.1"/>
    <property type="molecule type" value="Genomic_DNA"/>
</dbReference>
<protein>
    <recommendedName>
        <fullName evidence="7">Papain family cysteine protease</fullName>
    </recommendedName>
</protein>
<dbReference type="AlphaFoldDB" id="A0A8S1NNT7"/>